<reference evidence="6 7" key="1">
    <citation type="submission" date="2017-09" db="EMBL/GenBank/DDBJ databases">
        <title>Depth-based differentiation of microbial function through sediment-hosted aquifers and enrichment of novel symbionts in the deep terrestrial subsurface.</title>
        <authorList>
            <person name="Probst A.J."/>
            <person name="Ladd B."/>
            <person name="Jarett J.K."/>
            <person name="Geller-Mcgrath D.E."/>
            <person name="Sieber C.M."/>
            <person name="Emerson J.B."/>
            <person name="Anantharaman K."/>
            <person name="Thomas B.C."/>
            <person name="Malmstrom R."/>
            <person name="Stieglmeier M."/>
            <person name="Klingl A."/>
            <person name="Woyke T."/>
            <person name="Ryan C.M."/>
            <person name="Banfield J.F."/>
        </authorList>
    </citation>
    <scope>NUCLEOTIDE SEQUENCE [LARGE SCALE GENOMIC DNA]</scope>
    <source>
        <strain evidence="6">CG11_big_fil_rev_8_21_14_0_20_45_26</strain>
    </source>
</reference>
<gene>
    <name evidence="6" type="ORF">COV74_06725</name>
</gene>
<dbReference type="Pfam" id="PF04794">
    <property type="entry name" value="YdjC"/>
    <property type="match status" value="1"/>
</dbReference>
<name>A0A2H0LN69_9BACT</name>
<evidence type="ECO:0000313" key="7">
    <source>
        <dbReference type="Proteomes" id="UP000230859"/>
    </source>
</evidence>
<evidence type="ECO:0000256" key="5">
    <source>
        <dbReference type="ARBA" id="ARBA00023277"/>
    </source>
</evidence>
<keyword evidence="4" id="KW-0460">Magnesium</keyword>
<keyword evidence="2" id="KW-0479">Metal-binding</keyword>
<dbReference type="PANTHER" id="PTHR31609">
    <property type="entry name" value="YDJC DEACETYLASE FAMILY MEMBER"/>
    <property type="match status" value="1"/>
</dbReference>
<dbReference type="GO" id="GO:0019213">
    <property type="term" value="F:deacetylase activity"/>
    <property type="evidence" value="ECO:0007669"/>
    <property type="project" value="TreeGrafter"/>
</dbReference>
<dbReference type="PANTHER" id="PTHR31609:SF1">
    <property type="entry name" value="CARBOHYDRATE DEACETYLASE"/>
    <property type="match status" value="1"/>
</dbReference>
<dbReference type="InterPro" id="IPR011330">
    <property type="entry name" value="Glyco_hydro/deAcase_b/a-brl"/>
</dbReference>
<dbReference type="GO" id="GO:0016787">
    <property type="term" value="F:hydrolase activity"/>
    <property type="evidence" value="ECO:0007669"/>
    <property type="project" value="UniProtKB-KW"/>
</dbReference>
<proteinExistence type="predicted"/>
<comment type="caution">
    <text evidence="6">The sequence shown here is derived from an EMBL/GenBank/DDBJ whole genome shotgun (WGS) entry which is preliminary data.</text>
</comment>
<dbReference type="AlphaFoldDB" id="A0A2H0LN69"/>
<evidence type="ECO:0000313" key="6">
    <source>
        <dbReference type="EMBL" id="PIQ85859.1"/>
    </source>
</evidence>
<dbReference type="GO" id="GO:0046872">
    <property type="term" value="F:metal ion binding"/>
    <property type="evidence" value="ECO:0007669"/>
    <property type="project" value="UniProtKB-KW"/>
</dbReference>
<dbReference type="Proteomes" id="UP000230859">
    <property type="component" value="Unassembled WGS sequence"/>
</dbReference>
<evidence type="ECO:0000256" key="3">
    <source>
        <dbReference type="ARBA" id="ARBA00022801"/>
    </source>
</evidence>
<protein>
    <recommendedName>
        <fullName evidence="8">Carbohydrate deacetylase</fullName>
    </recommendedName>
</protein>
<dbReference type="EMBL" id="PCVY01000058">
    <property type="protein sequence ID" value="PIQ85859.1"/>
    <property type="molecule type" value="Genomic_DNA"/>
</dbReference>
<sequence length="251" mass="28924">MKVLFVNADDFNLTPGVSKGIFRCFDCGIVSSTSIFINLPLSREQFLGLRKRKHLGQGLHLNMTYGQPVQHTKRVKSLVDQTGSFKRFHQRPNLREIAGEYRAQLNRFFEVFGKMPDHLDTHHHIHADPSIFAIVQKLSRQHAIPMRRVCGLGPQTLTTDYFFGSIGYDRHWTLRSLTTILKNLPDGASELMCHPGYCDGYLRKISSFNQGRAVELSLFSNPKLKQLLKKEKIVLSVRTRKSDHEYFTHQR</sequence>
<keyword evidence="5" id="KW-0119">Carbohydrate metabolism</keyword>
<dbReference type="InterPro" id="IPR006879">
    <property type="entry name" value="YdjC-like"/>
</dbReference>
<comment type="cofactor">
    <cofactor evidence="1">
        <name>Mg(2+)</name>
        <dbReference type="ChEBI" id="CHEBI:18420"/>
    </cofactor>
</comment>
<evidence type="ECO:0000256" key="1">
    <source>
        <dbReference type="ARBA" id="ARBA00001946"/>
    </source>
</evidence>
<dbReference type="GO" id="GO:0005975">
    <property type="term" value="P:carbohydrate metabolic process"/>
    <property type="evidence" value="ECO:0007669"/>
    <property type="project" value="InterPro"/>
</dbReference>
<evidence type="ECO:0000256" key="2">
    <source>
        <dbReference type="ARBA" id="ARBA00022723"/>
    </source>
</evidence>
<evidence type="ECO:0000256" key="4">
    <source>
        <dbReference type="ARBA" id="ARBA00022842"/>
    </source>
</evidence>
<keyword evidence="3" id="KW-0378">Hydrolase</keyword>
<dbReference type="Gene3D" id="3.20.20.370">
    <property type="entry name" value="Glycoside hydrolase/deacetylase"/>
    <property type="match status" value="1"/>
</dbReference>
<accession>A0A2H0LN69</accession>
<dbReference type="SUPFAM" id="SSF88713">
    <property type="entry name" value="Glycoside hydrolase/deacetylase"/>
    <property type="match status" value="1"/>
</dbReference>
<evidence type="ECO:0008006" key="8">
    <source>
        <dbReference type="Google" id="ProtNLM"/>
    </source>
</evidence>
<organism evidence="6 7">
    <name type="scientific">Candidatus Abzuiibacterium crystallinum</name>
    <dbReference type="NCBI Taxonomy" id="1974748"/>
    <lineage>
        <taxon>Bacteria</taxon>
        <taxon>Pseudomonadati</taxon>
        <taxon>Candidatus Omnitrophota</taxon>
        <taxon>Candidatus Abzuiibacterium</taxon>
    </lineage>
</organism>